<dbReference type="GO" id="GO:0044205">
    <property type="term" value="P:'de novo' UMP biosynthetic process"/>
    <property type="evidence" value="ECO:0007669"/>
    <property type="project" value="UniProtKB-UniRule"/>
</dbReference>
<dbReference type="UniPathway" id="UPA00070">
    <property type="reaction ID" value="UER00117"/>
</dbReference>
<sequence length="426" mass="47957">MLLKNCKIIKNNSIIEADILIENDKIKKISKNISNNENSDKNNTIDLKNKIVMSGIIDSHVHFRYGQPQKEDFISGSKAGINGGVAYAIDMPNSNPPTTTKEEFEKKYKEGKEKSKINIEFNYGITENNYLDSIKNAKSYKIFMVKSVGDLFISDYSKLKDILNQNKLFTIHAEHKNIIAENSKKYPLNSWTNHTKIRDSRSEVEAIKEIIKNLEIVEKLNQNKPRIHICHLSTKEGLNLINNAKKTFKNVKITTEVAPHHLFLNKEDAEKLKGMGKFNPPLRTKEDCKALINGIVNKTVDIIATDHAPHNIDEKNNPVESCPSGIPGIETLVPLTLDLVNKNIINIFDVERLLSGAPSKIFNIDNEIRGGNNANLSIIDLDKDVTIKGETFKSKAKFTPFESWKVKGAPIYTIINGEVYDACGNI</sequence>
<feature type="binding site" evidence="4">
    <location>
        <position position="172"/>
    </location>
    <ligand>
        <name>Zn(2+)</name>
        <dbReference type="ChEBI" id="CHEBI:29105"/>
        <label>2</label>
    </ligand>
</feature>
<dbReference type="EC" id="3.5.2.3" evidence="4"/>
<dbReference type="HAMAP" id="MF_00220_A">
    <property type="entry name" value="PyrC_classI_A"/>
    <property type="match status" value="1"/>
</dbReference>
<keyword evidence="2 4" id="KW-0378">Hydrolase</keyword>
<dbReference type="AlphaFoldDB" id="A6UW16"/>
<dbReference type="InterPro" id="IPR011059">
    <property type="entry name" value="Metal-dep_hydrolase_composite"/>
</dbReference>
<dbReference type="RefSeq" id="WP_011973820.1">
    <property type="nucleotide sequence ID" value="NC_009635.1"/>
</dbReference>
<comment type="pathway">
    <text evidence="4">Pyrimidine metabolism; UMP biosynthesis via de novo pathway; (S)-dihydroorotate from bicarbonate: step 3/3.</text>
</comment>
<dbReference type="SUPFAM" id="SSF51556">
    <property type="entry name" value="Metallo-dependent hydrolases"/>
    <property type="match status" value="1"/>
</dbReference>
<feature type="binding site" evidence="4">
    <location>
        <position position="141"/>
    </location>
    <ligand>
        <name>Zn(2+)</name>
        <dbReference type="ChEBI" id="CHEBI:29105"/>
        <label>1</label>
    </ligand>
</feature>
<dbReference type="InterPro" id="IPR004722">
    <property type="entry name" value="DHOase"/>
</dbReference>
<dbReference type="GO" id="GO:0008270">
    <property type="term" value="F:zinc ion binding"/>
    <property type="evidence" value="ECO:0007669"/>
    <property type="project" value="UniProtKB-UniRule"/>
</dbReference>
<keyword evidence="7" id="KW-1185">Reference proteome</keyword>
<dbReference type="SUPFAM" id="SSF51338">
    <property type="entry name" value="Composite domain of metallo-dependent hydrolases"/>
    <property type="match status" value="1"/>
</dbReference>
<evidence type="ECO:0000259" key="5">
    <source>
        <dbReference type="Pfam" id="PF01979"/>
    </source>
</evidence>
<dbReference type="InterPro" id="IPR006680">
    <property type="entry name" value="Amidohydro-rel"/>
</dbReference>
<evidence type="ECO:0000256" key="1">
    <source>
        <dbReference type="ARBA" id="ARBA00022723"/>
    </source>
</evidence>
<evidence type="ECO:0000313" key="7">
    <source>
        <dbReference type="Proteomes" id="UP000001106"/>
    </source>
</evidence>
<feature type="modified residue" description="N6-carboxylysine" evidence="4">
    <location>
        <position position="141"/>
    </location>
</feature>
<dbReference type="PROSITE" id="PS00483">
    <property type="entry name" value="DIHYDROOROTASE_2"/>
    <property type="match status" value="1"/>
</dbReference>
<keyword evidence="3 4" id="KW-0665">Pyrimidine biosynthesis</keyword>
<dbReference type="HOGENOM" id="CLU_015572_1_1_2"/>
<evidence type="ECO:0000256" key="4">
    <source>
        <dbReference type="HAMAP-Rule" id="MF_00220"/>
    </source>
</evidence>
<accession>A6UW16</accession>
<reference evidence="6" key="1">
    <citation type="submission" date="2007-06" db="EMBL/GenBank/DDBJ databases">
        <title>Complete sequence of Methanococcus aeolicus Nankai-3.</title>
        <authorList>
            <consortium name="US DOE Joint Genome Institute"/>
            <person name="Copeland A."/>
            <person name="Lucas S."/>
            <person name="Lapidus A."/>
            <person name="Barry K."/>
            <person name="Glavina del Rio T."/>
            <person name="Dalin E."/>
            <person name="Tice H."/>
            <person name="Pitluck S."/>
            <person name="Chain P."/>
            <person name="Malfatti S."/>
            <person name="Shin M."/>
            <person name="Vergez L."/>
            <person name="Schmutz J."/>
            <person name="Larimer F."/>
            <person name="Land M."/>
            <person name="Hauser L."/>
            <person name="Kyrpides N."/>
            <person name="Lykidis A."/>
            <person name="Sieprawska-Lupa M."/>
            <person name="Whitman W.B."/>
            <person name="Richardson P."/>
        </authorList>
    </citation>
    <scope>NUCLEOTIDE SEQUENCE [LARGE SCALE GENOMIC DNA]</scope>
    <source>
        <strain evidence="6">Nankai-3</strain>
    </source>
</reference>
<feature type="binding site" evidence="4">
    <location>
        <position position="62"/>
    </location>
    <ligand>
        <name>Zn(2+)</name>
        <dbReference type="ChEBI" id="CHEBI:29105"/>
        <label>1</label>
    </ligand>
</feature>
<feature type="active site" evidence="4">
    <location>
        <position position="306"/>
    </location>
</feature>
<dbReference type="GO" id="GO:0004151">
    <property type="term" value="F:dihydroorotase activity"/>
    <property type="evidence" value="ECO:0007669"/>
    <property type="project" value="UniProtKB-UniRule"/>
</dbReference>
<dbReference type="InterPro" id="IPR032466">
    <property type="entry name" value="Metal_Hydrolase"/>
</dbReference>
<dbReference type="InterPro" id="IPR050138">
    <property type="entry name" value="DHOase/Allantoinase_Hydrolase"/>
</dbReference>
<feature type="binding site" evidence="4">
    <location>
        <position position="60"/>
    </location>
    <ligand>
        <name>Zn(2+)</name>
        <dbReference type="ChEBI" id="CHEBI:29105"/>
        <label>1</label>
    </ligand>
</feature>
<feature type="binding site" evidence="4">
    <location>
        <position position="141"/>
    </location>
    <ligand>
        <name>Zn(2+)</name>
        <dbReference type="ChEBI" id="CHEBI:29105"/>
        <label>2</label>
    </ligand>
</feature>
<gene>
    <name evidence="4" type="primary">pyrC</name>
    <name evidence="6" type="ordered locus">Maeo_1111</name>
</gene>
<keyword evidence="4" id="KW-0862">Zinc</keyword>
<feature type="binding site" evidence="4">
    <location>
        <begin position="62"/>
        <end position="64"/>
    </location>
    <ligand>
        <name>substrate</name>
    </ligand>
</feature>
<evidence type="ECO:0000256" key="3">
    <source>
        <dbReference type="ARBA" id="ARBA00022975"/>
    </source>
</evidence>
<comment type="catalytic activity">
    <reaction evidence="4">
        <text>(S)-dihydroorotate + H2O = N-carbamoyl-L-aspartate + H(+)</text>
        <dbReference type="Rhea" id="RHEA:24296"/>
        <dbReference type="ChEBI" id="CHEBI:15377"/>
        <dbReference type="ChEBI" id="CHEBI:15378"/>
        <dbReference type="ChEBI" id="CHEBI:30864"/>
        <dbReference type="ChEBI" id="CHEBI:32814"/>
        <dbReference type="EC" id="3.5.2.3"/>
    </reaction>
</comment>
<comment type="caution">
    <text evidence="4">Lacks conserved residue(s) required for the propagation of feature annotation.</text>
</comment>
<dbReference type="STRING" id="419665.Maeo_1111"/>
<dbReference type="InterPro" id="IPR002195">
    <property type="entry name" value="Dihydroorotase_CS"/>
</dbReference>
<feature type="binding site" evidence="4">
    <location>
        <position position="310"/>
    </location>
    <ligand>
        <name>substrate</name>
    </ligand>
</feature>
<proteinExistence type="inferred from homology"/>
<comment type="similarity">
    <text evidence="4">Belongs to the metallo-dependent hydrolases superfamily. DHOase family. Class I DHOase subfamily.</text>
</comment>
<dbReference type="GO" id="GO:0005737">
    <property type="term" value="C:cytoplasm"/>
    <property type="evidence" value="ECO:0007669"/>
    <property type="project" value="TreeGrafter"/>
</dbReference>
<feature type="binding site" evidence="4">
    <location>
        <position position="231"/>
    </location>
    <ligand>
        <name>Zn(2+)</name>
        <dbReference type="ChEBI" id="CHEBI:29105"/>
        <label>2</label>
    </ligand>
</feature>
<dbReference type="NCBIfam" id="TIGR00857">
    <property type="entry name" value="pyrC_multi"/>
    <property type="match status" value="1"/>
</dbReference>
<protein>
    <recommendedName>
        <fullName evidence="4">Dihydroorotase</fullName>
        <shortName evidence="4">DHOase</shortName>
        <ecNumber evidence="4">3.5.2.3</ecNumber>
    </recommendedName>
</protein>
<dbReference type="Gene3D" id="3.20.20.140">
    <property type="entry name" value="Metal-dependent hydrolases"/>
    <property type="match status" value="1"/>
</dbReference>
<name>A6UW16_META3</name>
<keyword evidence="1 4" id="KW-0479">Metal-binding</keyword>
<comment type="function">
    <text evidence="4">Catalyzes the reversible cyclization of carbamoyl aspartate to dihydroorotate.</text>
</comment>
<dbReference type="CDD" id="cd01318">
    <property type="entry name" value="DHOase_IIb"/>
    <property type="match status" value="1"/>
</dbReference>
<dbReference type="Pfam" id="PF01979">
    <property type="entry name" value="Amidohydro_1"/>
    <property type="match status" value="1"/>
</dbReference>
<evidence type="ECO:0000256" key="2">
    <source>
        <dbReference type="ARBA" id="ARBA00022801"/>
    </source>
</evidence>
<dbReference type="Gene3D" id="2.30.40.10">
    <property type="entry name" value="Urease, subunit C, domain 1"/>
    <property type="match status" value="1"/>
</dbReference>
<dbReference type="GO" id="GO:0004038">
    <property type="term" value="F:allantoinase activity"/>
    <property type="evidence" value="ECO:0007669"/>
    <property type="project" value="TreeGrafter"/>
</dbReference>
<dbReference type="OrthoDB" id="50279at2157"/>
<dbReference type="GeneID" id="5327480"/>
<dbReference type="Proteomes" id="UP000001106">
    <property type="component" value="Chromosome"/>
</dbReference>
<feature type="binding site" evidence="4">
    <location>
        <position position="93"/>
    </location>
    <ligand>
        <name>substrate</name>
    </ligand>
</feature>
<feature type="domain" description="Amidohydrolase-related" evidence="5">
    <location>
        <begin position="51"/>
        <end position="419"/>
    </location>
</feature>
<organism evidence="6 7">
    <name type="scientific">Methanococcus aeolicus (strain ATCC BAA-1280 / DSM 17508 / OCM 812 / Nankai-3)</name>
    <dbReference type="NCBI Taxonomy" id="419665"/>
    <lineage>
        <taxon>Archaea</taxon>
        <taxon>Methanobacteriati</taxon>
        <taxon>Methanobacteriota</taxon>
        <taxon>Methanomada group</taxon>
        <taxon>Methanococci</taxon>
        <taxon>Methanococcales</taxon>
        <taxon>Methanococcaceae</taxon>
        <taxon>Methanococcus</taxon>
    </lineage>
</organism>
<dbReference type="eggNOG" id="arCOG00689">
    <property type="taxonomic scope" value="Archaea"/>
</dbReference>
<dbReference type="PANTHER" id="PTHR43668:SF2">
    <property type="entry name" value="ALLANTOINASE"/>
    <property type="match status" value="1"/>
</dbReference>
<dbReference type="KEGG" id="mae:Maeo_1111"/>
<evidence type="ECO:0000313" key="6">
    <source>
        <dbReference type="EMBL" id="ABR56688.1"/>
    </source>
</evidence>
<dbReference type="PANTHER" id="PTHR43668">
    <property type="entry name" value="ALLANTOINASE"/>
    <property type="match status" value="1"/>
</dbReference>
<dbReference type="GO" id="GO:0006145">
    <property type="term" value="P:purine nucleobase catabolic process"/>
    <property type="evidence" value="ECO:0007669"/>
    <property type="project" value="TreeGrafter"/>
</dbReference>
<dbReference type="EMBL" id="CP000743">
    <property type="protein sequence ID" value="ABR56688.1"/>
    <property type="molecule type" value="Genomic_DNA"/>
</dbReference>
<feature type="binding site" evidence="4">
    <location>
        <position position="306"/>
    </location>
    <ligand>
        <name>Zn(2+)</name>
        <dbReference type="ChEBI" id="CHEBI:29105"/>
        <label>1</label>
    </ligand>
</feature>
<comment type="cofactor">
    <cofactor evidence="4">
        <name>Zn(2+)</name>
        <dbReference type="ChEBI" id="CHEBI:29105"/>
    </cofactor>
    <text evidence="4">Binds 2 Zn(2+) ions per subunit.</text>
</comment>